<keyword evidence="1" id="KW-0812">Transmembrane</keyword>
<evidence type="ECO:0000256" key="1">
    <source>
        <dbReference type="SAM" id="Phobius"/>
    </source>
</evidence>
<protein>
    <submittedName>
        <fullName evidence="2">Uncharacterized protein</fullName>
    </submittedName>
</protein>
<keyword evidence="1" id="KW-1133">Transmembrane helix</keyword>
<name>A0A3P1XJY4_TANFO</name>
<dbReference type="OrthoDB" id="1495405at2"/>
<keyword evidence="1" id="KW-0472">Membrane</keyword>
<proteinExistence type="predicted"/>
<sequence length="118" mass="13100">MATFFLIISAILFIATFGIHMAINSGNQFDKPMYTRDPIMSAIPWVSGFILPVIPFTIVFEYHWLAIFFINLAVVYILGPMLTKGLLVRFASGKGLGHDMLYSFIGGIVTLIIGLLAR</sequence>
<dbReference type="Proteomes" id="UP000278609">
    <property type="component" value="Unassembled WGS sequence"/>
</dbReference>
<evidence type="ECO:0000313" key="2">
    <source>
        <dbReference type="EMBL" id="RRD58378.1"/>
    </source>
</evidence>
<dbReference type="RefSeq" id="WP_124752471.1">
    <property type="nucleotide sequence ID" value="NZ_RQYS01000062.1"/>
</dbReference>
<gene>
    <name evidence="2" type="ORF">EII40_12030</name>
</gene>
<feature type="transmembrane region" description="Helical" evidence="1">
    <location>
        <begin position="67"/>
        <end position="88"/>
    </location>
</feature>
<dbReference type="EMBL" id="RQYS01000062">
    <property type="protein sequence ID" value="RRD58378.1"/>
    <property type="molecule type" value="Genomic_DNA"/>
</dbReference>
<organism evidence="2 3">
    <name type="scientific">Tannerella forsythia</name>
    <name type="common">Bacteroides forsythus</name>
    <dbReference type="NCBI Taxonomy" id="28112"/>
    <lineage>
        <taxon>Bacteria</taxon>
        <taxon>Pseudomonadati</taxon>
        <taxon>Bacteroidota</taxon>
        <taxon>Bacteroidia</taxon>
        <taxon>Bacteroidales</taxon>
        <taxon>Tannerellaceae</taxon>
        <taxon>Tannerella</taxon>
    </lineage>
</organism>
<feature type="transmembrane region" description="Helical" evidence="1">
    <location>
        <begin position="42"/>
        <end position="60"/>
    </location>
</feature>
<reference evidence="2 3" key="1">
    <citation type="submission" date="2018-11" db="EMBL/GenBank/DDBJ databases">
        <title>Genomes From Bacteria Associated with the Canine Oral Cavity: a Test Case for Automated Genome-Based Taxonomic Assignment.</title>
        <authorList>
            <person name="Coil D.A."/>
            <person name="Jospin G."/>
            <person name="Darling A.E."/>
            <person name="Wallis C."/>
            <person name="Davis I.J."/>
            <person name="Harris S."/>
            <person name="Eisen J.A."/>
            <person name="Holcombe L.J."/>
            <person name="O'Flynn C."/>
        </authorList>
    </citation>
    <scope>NUCLEOTIDE SEQUENCE [LARGE SCALE GENOMIC DNA]</scope>
    <source>
        <strain evidence="2 3">OH2617_COT-023</strain>
    </source>
</reference>
<comment type="caution">
    <text evidence="2">The sequence shown here is derived from an EMBL/GenBank/DDBJ whole genome shotgun (WGS) entry which is preliminary data.</text>
</comment>
<dbReference type="AlphaFoldDB" id="A0A3P1XJY4"/>
<feature type="transmembrane region" description="Helical" evidence="1">
    <location>
        <begin position="100"/>
        <end position="117"/>
    </location>
</feature>
<accession>A0A3P1XJY4</accession>
<evidence type="ECO:0000313" key="3">
    <source>
        <dbReference type="Proteomes" id="UP000278609"/>
    </source>
</evidence>